<proteinExistence type="predicted"/>
<accession>A0A2P6QXZ7</accession>
<comment type="caution">
    <text evidence="1">The sequence shown here is derived from an EMBL/GenBank/DDBJ whole genome shotgun (WGS) entry which is preliminary data.</text>
</comment>
<sequence length="54" mass="6447">MYLAYDACEHIPECTLVISCVLSFDKSSVILYYMPWSHSSCIIRTWHLFHHKNR</sequence>
<organism evidence="1 2">
    <name type="scientific">Rosa chinensis</name>
    <name type="common">China rose</name>
    <dbReference type="NCBI Taxonomy" id="74649"/>
    <lineage>
        <taxon>Eukaryota</taxon>
        <taxon>Viridiplantae</taxon>
        <taxon>Streptophyta</taxon>
        <taxon>Embryophyta</taxon>
        <taxon>Tracheophyta</taxon>
        <taxon>Spermatophyta</taxon>
        <taxon>Magnoliopsida</taxon>
        <taxon>eudicotyledons</taxon>
        <taxon>Gunneridae</taxon>
        <taxon>Pentapetalae</taxon>
        <taxon>rosids</taxon>
        <taxon>fabids</taxon>
        <taxon>Rosales</taxon>
        <taxon>Rosaceae</taxon>
        <taxon>Rosoideae</taxon>
        <taxon>Rosoideae incertae sedis</taxon>
        <taxon>Rosa</taxon>
    </lineage>
</organism>
<evidence type="ECO:0000313" key="2">
    <source>
        <dbReference type="Proteomes" id="UP000238479"/>
    </source>
</evidence>
<dbReference type="Gramene" id="PRQ39041">
    <property type="protein sequence ID" value="PRQ39041"/>
    <property type="gene ID" value="RchiOBHm_Chr4g0420681"/>
</dbReference>
<protein>
    <submittedName>
        <fullName evidence="1">Uncharacterized protein</fullName>
    </submittedName>
</protein>
<keyword evidence="2" id="KW-1185">Reference proteome</keyword>
<gene>
    <name evidence="1" type="ORF">RchiOBHm_Chr4g0420681</name>
</gene>
<dbReference type="EMBL" id="PDCK01000042">
    <property type="protein sequence ID" value="PRQ39041.1"/>
    <property type="molecule type" value="Genomic_DNA"/>
</dbReference>
<evidence type="ECO:0000313" key="1">
    <source>
        <dbReference type="EMBL" id="PRQ39041.1"/>
    </source>
</evidence>
<name>A0A2P6QXZ7_ROSCH</name>
<reference evidence="1 2" key="1">
    <citation type="journal article" date="2018" name="Nat. Genet.">
        <title>The Rosa genome provides new insights in the design of modern roses.</title>
        <authorList>
            <person name="Bendahmane M."/>
        </authorList>
    </citation>
    <scope>NUCLEOTIDE SEQUENCE [LARGE SCALE GENOMIC DNA]</scope>
    <source>
        <strain evidence="2">cv. Old Blush</strain>
    </source>
</reference>
<dbReference type="Proteomes" id="UP000238479">
    <property type="component" value="Chromosome 4"/>
</dbReference>
<dbReference type="AlphaFoldDB" id="A0A2P6QXZ7"/>